<sequence>MTGTEHLGMGGGPLMSPPQGRFDATVTDLPLMRSERIWNFWQHSAVNVGLAVATWAFLQGAAVAYYVGVKQAIAAMIIGYGISVLFVALAPCMPSVKYGIEQFVGIRSTFGERGARIVMVAVSTILAAAWSAVLAIMFGHGLVTVVNNVFGVSLSETGVAASLLGLIAIVVSWAILARGPVSVEAVCRAIAPVLILIVVGILVLVFSRHSWSELEALVPLGGPSDDPHLSFILAIELNIAGGFAWWPNLGNLARLTKTSRAAFWPNWIGVFAASVAAAAVGVLAALSLQVEDPTQWMIPLAGVVLGVIALIVVCLANVTAILSQGYASMVALKGGGGAVLRKAAWPLLGVVILGPAAVLVFFPEAVYENYGRFLSWGAILLAPLCGVQFVDYFILRRQHLNVRALYQPIGQSPYSYWRGVNVPAFVAVAAGALTYTLLLNPVSYEPAAAFRYTTASLPAFVVAAVMHYLLTRLIVQPRGMGGYKTQPSRA</sequence>
<gene>
    <name evidence="8" type="ORF">M2272_002668</name>
</gene>
<feature type="transmembrane region" description="Helical" evidence="7">
    <location>
        <begin position="189"/>
        <end position="207"/>
    </location>
</feature>
<feature type="transmembrane region" description="Helical" evidence="7">
    <location>
        <begin position="343"/>
        <end position="362"/>
    </location>
</feature>
<comment type="similarity">
    <text evidence="2">Belongs to the purine-cytosine permease (2.A.39) family.</text>
</comment>
<keyword evidence="9" id="KW-1185">Reference proteome</keyword>
<proteinExistence type="inferred from homology"/>
<evidence type="ECO:0000313" key="8">
    <source>
        <dbReference type="EMBL" id="MDH6196028.1"/>
    </source>
</evidence>
<dbReference type="Pfam" id="PF02133">
    <property type="entry name" value="Transp_cyt_pur"/>
    <property type="match status" value="1"/>
</dbReference>
<evidence type="ECO:0000256" key="7">
    <source>
        <dbReference type="SAM" id="Phobius"/>
    </source>
</evidence>
<dbReference type="RefSeq" id="WP_308205271.1">
    <property type="nucleotide sequence ID" value="NZ_JARXVE010000003.1"/>
</dbReference>
<evidence type="ECO:0000256" key="6">
    <source>
        <dbReference type="SAM" id="MobiDB-lite"/>
    </source>
</evidence>
<protein>
    <submittedName>
        <fullName evidence="8">NCS1 family nucleobase:cation symporter-1</fullName>
    </submittedName>
</protein>
<name>A0ABT6KZA1_9MYCO</name>
<keyword evidence="5 7" id="KW-0472">Membrane</keyword>
<keyword evidence="4 7" id="KW-1133">Transmembrane helix</keyword>
<reference evidence="8 9" key="1">
    <citation type="submission" date="2023-04" db="EMBL/GenBank/DDBJ databases">
        <title>Forest soil microbial communities from Buena Vista Peninsula, Colon Province, Panama.</title>
        <authorList>
            <person name="Bouskill N."/>
        </authorList>
    </citation>
    <scope>NUCLEOTIDE SEQUENCE [LARGE SCALE GENOMIC DNA]</scope>
    <source>
        <strain evidence="8 9">AC80</strain>
    </source>
</reference>
<dbReference type="Gene3D" id="1.10.4160.10">
    <property type="entry name" value="Hydantoin permease"/>
    <property type="match status" value="1"/>
</dbReference>
<organism evidence="8 9">
    <name type="scientific">Mycolicibacterium frederiksbergense</name>
    <dbReference type="NCBI Taxonomy" id="117567"/>
    <lineage>
        <taxon>Bacteria</taxon>
        <taxon>Bacillati</taxon>
        <taxon>Actinomycetota</taxon>
        <taxon>Actinomycetes</taxon>
        <taxon>Mycobacteriales</taxon>
        <taxon>Mycobacteriaceae</taxon>
        <taxon>Mycolicibacterium</taxon>
    </lineage>
</organism>
<dbReference type="InterPro" id="IPR001248">
    <property type="entry name" value="Pur-cyt_permease"/>
</dbReference>
<comment type="caution">
    <text evidence="8">The sequence shown here is derived from an EMBL/GenBank/DDBJ whole genome shotgun (WGS) entry which is preliminary data.</text>
</comment>
<dbReference type="EMBL" id="JARXVE010000003">
    <property type="protein sequence ID" value="MDH6196028.1"/>
    <property type="molecule type" value="Genomic_DNA"/>
</dbReference>
<evidence type="ECO:0000256" key="1">
    <source>
        <dbReference type="ARBA" id="ARBA00004141"/>
    </source>
</evidence>
<evidence type="ECO:0000256" key="3">
    <source>
        <dbReference type="ARBA" id="ARBA00022692"/>
    </source>
</evidence>
<feature type="transmembrane region" description="Helical" evidence="7">
    <location>
        <begin position="267"/>
        <end position="290"/>
    </location>
</feature>
<dbReference type="PANTHER" id="PTHR30569">
    <property type="entry name" value="CYTOSINE TRANSPORTER CODB"/>
    <property type="match status" value="1"/>
</dbReference>
<feature type="transmembrane region" description="Helical" evidence="7">
    <location>
        <begin position="296"/>
        <end position="322"/>
    </location>
</feature>
<evidence type="ECO:0000256" key="5">
    <source>
        <dbReference type="ARBA" id="ARBA00023136"/>
    </source>
</evidence>
<evidence type="ECO:0000313" key="9">
    <source>
        <dbReference type="Proteomes" id="UP001160130"/>
    </source>
</evidence>
<dbReference type="PANTHER" id="PTHR30569:SF0">
    <property type="entry name" value="CYTOSINE PERMEASE"/>
    <property type="match status" value="1"/>
</dbReference>
<keyword evidence="3 7" id="KW-0812">Transmembrane</keyword>
<evidence type="ECO:0000256" key="2">
    <source>
        <dbReference type="ARBA" id="ARBA00008974"/>
    </source>
</evidence>
<evidence type="ECO:0000256" key="4">
    <source>
        <dbReference type="ARBA" id="ARBA00022989"/>
    </source>
</evidence>
<feature type="transmembrane region" description="Helical" evidence="7">
    <location>
        <begin position="416"/>
        <end position="438"/>
    </location>
</feature>
<feature type="transmembrane region" description="Helical" evidence="7">
    <location>
        <begin position="227"/>
        <end position="246"/>
    </location>
</feature>
<comment type="subcellular location">
    <subcellularLocation>
        <location evidence="1">Membrane</location>
        <topology evidence="1">Multi-pass membrane protein</topology>
    </subcellularLocation>
</comment>
<dbReference type="InterPro" id="IPR030191">
    <property type="entry name" value="CodB"/>
</dbReference>
<accession>A0ABT6KZA1</accession>
<feature type="transmembrane region" description="Helical" evidence="7">
    <location>
        <begin position="117"/>
        <end position="138"/>
    </location>
</feature>
<feature type="region of interest" description="Disordered" evidence="6">
    <location>
        <begin position="1"/>
        <end position="20"/>
    </location>
</feature>
<dbReference type="Proteomes" id="UP001160130">
    <property type="component" value="Unassembled WGS sequence"/>
</dbReference>
<feature type="transmembrane region" description="Helical" evidence="7">
    <location>
        <begin position="158"/>
        <end position="177"/>
    </location>
</feature>
<feature type="transmembrane region" description="Helical" evidence="7">
    <location>
        <begin position="374"/>
        <end position="395"/>
    </location>
</feature>
<feature type="transmembrane region" description="Helical" evidence="7">
    <location>
        <begin position="45"/>
        <end position="67"/>
    </location>
</feature>
<feature type="transmembrane region" description="Helical" evidence="7">
    <location>
        <begin position="73"/>
        <end position="96"/>
    </location>
</feature>
<feature type="transmembrane region" description="Helical" evidence="7">
    <location>
        <begin position="450"/>
        <end position="470"/>
    </location>
</feature>